<keyword evidence="3" id="KW-1185">Reference proteome</keyword>
<dbReference type="Ensembl" id="ENSGACT00000033996.1">
    <property type="protein sequence ID" value="ENSGACP00000046219.1"/>
    <property type="gene ID" value="ENSGACG00000025314.1"/>
</dbReference>
<dbReference type="Ensembl" id="ENSGACT00000066452.1">
    <property type="protein sequence ID" value="ENSGACP00000067205.1"/>
    <property type="gene ID" value="ENSGACG00000025314.1"/>
</dbReference>
<dbReference type="Proteomes" id="UP000007635">
    <property type="component" value="Chromosome VII"/>
</dbReference>
<accession>A0AAQ4NML6</accession>
<dbReference type="GO" id="GO:0000785">
    <property type="term" value="C:chromatin"/>
    <property type="evidence" value="ECO:0007669"/>
    <property type="project" value="TreeGrafter"/>
</dbReference>
<reference evidence="2" key="2">
    <citation type="submission" date="2025-05" db="UniProtKB">
        <authorList>
            <consortium name="Ensembl"/>
        </authorList>
    </citation>
    <scope>IDENTIFICATION</scope>
</reference>
<dbReference type="GO" id="GO:0006260">
    <property type="term" value="P:DNA replication"/>
    <property type="evidence" value="ECO:0007669"/>
    <property type="project" value="TreeGrafter"/>
</dbReference>
<dbReference type="InterPro" id="IPR009003">
    <property type="entry name" value="Peptidase_S1_PA"/>
</dbReference>
<dbReference type="PANTHER" id="PTHR14389">
    <property type="entry name" value="SI:CH1073-475A24.1"/>
    <property type="match status" value="1"/>
</dbReference>
<dbReference type="Ensembl" id="ENSGACT00000073564.1">
    <property type="protein sequence ID" value="ENSGACP00000027829.1"/>
    <property type="gene ID" value="ENSGACG00000025314.1"/>
</dbReference>
<dbReference type="Pfam" id="PF13365">
    <property type="entry name" value="Trypsin_2"/>
    <property type="match status" value="1"/>
</dbReference>
<dbReference type="PANTHER" id="PTHR14389:SF3">
    <property type="entry name" value="PROTEIN FAM111A-LIKE"/>
    <property type="match status" value="1"/>
</dbReference>
<sequence>MFDLLTKGGAKVNRIMRNPELEKKDIDTITVYAYKGEKVKYALKRDGRLLDVVFKRNCALLNTNTEETTEMSDLVHDHDGEIYKIVLLNLSSPPLSQPGSLEETPTMSDPQRSDSEGNPGPPQPSATTQSVNVNTPENTAGLDGKKEPDTFHKIIHSERMLIDLFTEFKKVLKGMNSQRVPNLSRARDLLRVEYSKNDETCREVRTMKTLMQLSDSVCQVRINDRSKGSGFLLFDKFVLTNGHVAKTFYDGKTQLISPGVTVHFSFESLGQADSGAAVIEVVGFENGCDESGQKCDWALMRIVTDHKLPDGLLTHLGRLPQHGGICIIGHPGEGVKKMDPCFIIPNENRQQAAERHQRKNPHGVLPTNPHYYESAENIQLITQRFFNDVKKDNEFRQALHYDTCFGFGSSGSPVFDTDCNVVAMHTGGYAYRNAKKEMHSVIEYGCPLSTVIDHFIVQMVEKGKADVLKQFLACCHEQHQPEMMASLKQLVEKNENSYKFSELFSQEEASVPMDED</sequence>
<name>A0AAQ4NML6_GASAC</name>
<evidence type="ECO:0000256" key="1">
    <source>
        <dbReference type="SAM" id="MobiDB-lite"/>
    </source>
</evidence>
<evidence type="ECO:0000313" key="2">
    <source>
        <dbReference type="Ensembl" id="ENSGACP00000027829.1"/>
    </source>
</evidence>
<feature type="compositionally biased region" description="Polar residues" evidence="1">
    <location>
        <begin position="125"/>
        <end position="138"/>
    </location>
</feature>
<dbReference type="Ensembl" id="ENSGACT00000080962.1">
    <property type="protein sequence ID" value="ENSGACP00000055070.1"/>
    <property type="gene ID" value="ENSGACG00000025314.1"/>
</dbReference>
<dbReference type="SUPFAM" id="SSF50494">
    <property type="entry name" value="Trypsin-like serine proteases"/>
    <property type="match status" value="1"/>
</dbReference>
<organism evidence="2 3">
    <name type="scientific">Gasterosteus aculeatus aculeatus</name>
    <name type="common">three-spined stickleback</name>
    <dbReference type="NCBI Taxonomy" id="481459"/>
    <lineage>
        <taxon>Eukaryota</taxon>
        <taxon>Metazoa</taxon>
        <taxon>Chordata</taxon>
        <taxon>Craniata</taxon>
        <taxon>Vertebrata</taxon>
        <taxon>Euteleostomi</taxon>
        <taxon>Actinopterygii</taxon>
        <taxon>Neopterygii</taxon>
        <taxon>Teleostei</taxon>
        <taxon>Neoteleostei</taxon>
        <taxon>Acanthomorphata</taxon>
        <taxon>Eupercaria</taxon>
        <taxon>Perciformes</taxon>
        <taxon>Cottioidei</taxon>
        <taxon>Gasterosteales</taxon>
        <taxon>Gasterosteidae</taxon>
        <taxon>Gasterosteus</taxon>
    </lineage>
</organism>
<dbReference type="Ensembl" id="ENSGACT00000053785.1">
    <property type="protein sequence ID" value="ENSGACP00000059890.1"/>
    <property type="gene ID" value="ENSGACG00000025314.1"/>
</dbReference>
<proteinExistence type="predicted"/>
<dbReference type="InterPro" id="IPR043504">
    <property type="entry name" value="Peptidase_S1_PA_chymotrypsin"/>
</dbReference>
<dbReference type="GeneTree" id="ENSGT00390000005182"/>
<feature type="region of interest" description="Disordered" evidence="1">
    <location>
        <begin position="94"/>
        <end position="149"/>
    </location>
</feature>
<dbReference type="GO" id="GO:0005634">
    <property type="term" value="C:nucleus"/>
    <property type="evidence" value="ECO:0007669"/>
    <property type="project" value="TreeGrafter"/>
</dbReference>
<dbReference type="Gene3D" id="2.40.10.10">
    <property type="entry name" value="Trypsin-like serine proteases"/>
    <property type="match status" value="1"/>
</dbReference>
<evidence type="ECO:0000313" key="3">
    <source>
        <dbReference type="Proteomes" id="UP000007635"/>
    </source>
</evidence>
<dbReference type="Ensembl" id="ENSGACT00000070894.1">
    <property type="protein sequence ID" value="ENSGACP00000054665.1"/>
    <property type="gene ID" value="ENSGACG00000025314.1"/>
</dbReference>
<evidence type="ECO:0008006" key="4">
    <source>
        <dbReference type="Google" id="ProtNLM"/>
    </source>
</evidence>
<dbReference type="Ensembl" id="ENSGACT00000076574.1">
    <property type="protein sequence ID" value="ENSGACP00000041341.1"/>
    <property type="gene ID" value="ENSGACG00000025314.1"/>
</dbReference>
<protein>
    <recommendedName>
        <fullName evidence="4">Protein FAM111A-like</fullName>
    </recommendedName>
</protein>
<reference evidence="2 3" key="1">
    <citation type="journal article" date="2021" name="G3 (Bethesda)">
        <title>Improved contiguity of the threespine stickleback genome using long-read sequencing.</title>
        <authorList>
            <person name="Nath S."/>
            <person name="Shaw D.E."/>
            <person name="White M.A."/>
        </authorList>
    </citation>
    <scope>NUCLEOTIDE SEQUENCE [LARGE SCALE GENOMIC DNA]</scope>
    <source>
        <strain evidence="2 3">Lake Benthic</strain>
    </source>
</reference>
<dbReference type="AlphaFoldDB" id="A0AAQ4NML6"/>